<dbReference type="EMBL" id="CAFAAD010000075">
    <property type="protein sequence ID" value="CAB4794297.1"/>
    <property type="molecule type" value="Genomic_DNA"/>
</dbReference>
<dbReference type="EMBL" id="CAEZXY010000016">
    <property type="protein sequence ID" value="CAB4701789.1"/>
    <property type="molecule type" value="Genomic_DNA"/>
</dbReference>
<reference evidence="4" key="1">
    <citation type="submission" date="2020-05" db="EMBL/GenBank/DDBJ databases">
        <authorList>
            <person name="Chiriac C."/>
            <person name="Salcher M."/>
            <person name="Ghai R."/>
            <person name="Kavagutti S V."/>
        </authorList>
    </citation>
    <scope>NUCLEOTIDE SEQUENCE</scope>
</reference>
<evidence type="ECO:0000313" key="4">
    <source>
        <dbReference type="EMBL" id="CAB4624677.1"/>
    </source>
</evidence>
<evidence type="ECO:0000313" key="9">
    <source>
        <dbReference type="EMBL" id="CAB4991224.1"/>
    </source>
</evidence>
<dbReference type="EMBL" id="CAFBNJ010000162">
    <property type="protein sequence ID" value="CAB4965910.1"/>
    <property type="molecule type" value="Genomic_DNA"/>
</dbReference>
<evidence type="ECO:0000313" key="6">
    <source>
        <dbReference type="EMBL" id="CAB4794297.1"/>
    </source>
</evidence>
<organism evidence="4">
    <name type="scientific">freshwater metagenome</name>
    <dbReference type="NCBI Taxonomy" id="449393"/>
    <lineage>
        <taxon>unclassified sequences</taxon>
        <taxon>metagenomes</taxon>
        <taxon>ecological metagenomes</taxon>
    </lineage>
</organism>
<evidence type="ECO:0000313" key="8">
    <source>
        <dbReference type="EMBL" id="CAB4965910.1"/>
    </source>
</evidence>
<dbReference type="EMBL" id="CAFBOK010000161">
    <property type="protein sequence ID" value="CAB4991224.1"/>
    <property type="molecule type" value="Genomic_DNA"/>
</dbReference>
<dbReference type="EMBL" id="CAEUNJ010000147">
    <property type="protein sequence ID" value="CAB4373022.1"/>
    <property type="molecule type" value="Genomic_DNA"/>
</dbReference>
<evidence type="ECO:0000313" key="10">
    <source>
        <dbReference type="EMBL" id="CAB5076279.1"/>
    </source>
</evidence>
<evidence type="ECO:0000313" key="1">
    <source>
        <dbReference type="EMBL" id="CAB4346126.1"/>
    </source>
</evidence>
<accession>A0A6J6IJK9</accession>
<dbReference type="AlphaFoldDB" id="A0A6J6IJK9"/>
<sequence length="58" mass="7033">MKQSDPFLGGFDWYYWQMVDSLETRFLQNKELVAEILANRADVSRLVKRKRRKPEEKD</sequence>
<dbReference type="EMBL" id="CAESAL010000091">
    <property type="protein sequence ID" value="CAB4346126.1"/>
    <property type="molecule type" value="Genomic_DNA"/>
</dbReference>
<gene>
    <name evidence="3" type="ORF">UFOPK1762_01048</name>
    <name evidence="4" type="ORF">UFOPK1906_01082</name>
    <name evidence="5" type="ORF">UFOPK2624_00590</name>
    <name evidence="6" type="ORF">UFOPK2969_01066</name>
    <name evidence="7" type="ORF">UFOPK3010_01046</name>
    <name evidence="1" type="ORF">UFOPK3331_01740</name>
    <name evidence="8" type="ORF">UFOPK3785_01954</name>
    <name evidence="9" type="ORF">UFOPK3927_01310</name>
    <name evidence="2" type="ORF">UFOPK4201_02076</name>
    <name evidence="10" type="ORF">UFOPK4371_00697</name>
</gene>
<proteinExistence type="predicted"/>
<dbReference type="EMBL" id="CAEZTY010000035">
    <property type="protein sequence ID" value="CAB4586609.1"/>
    <property type="molecule type" value="Genomic_DNA"/>
</dbReference>
<dbReference type="EMBL" id="CAFAAM010000138">
    <property type="protein sequence ID" value="CAB4809247.1"/>
    <property type="molecule type" value="Genomic_DNA"/>
</dbReference>
<evidence type="ECO:0000313" key="2">
    <source>
        <dbReference type="EMBL" id="CAB4373022.1"/>
    </source>
</evidence>
<name>A0A6J6IJK9_9ZZZZ</name>
<evidence type="ECO:0000313" key="5">
    <source>
        <dbReference type="EMBL" id="CAB4701789.1"/>
    </source>
</evidence>
<dbReference type="EMBL" id="CAFBRD010000027">
    <property type="protein sequence ID" value="CAB5076279.1"/>
    <property type="molecule type" value="Genomic_DNA"/>
</dbReference>
<evidence type="ECO:0000313" key="3">
    <source>
        <dbReference type="EMBL" id="CAB4586609.1"/>
    </source>
</evidence>
<evidence type="ECO:0000313" key="7">
    <source>
        <dbReference type="EMBL" id="CAB4809247.1"/>
    </source>
</evidence>
<protein>
    <submittedName>
        <fullName evidence="4">Unannotated protein</fullName>
    </submittedName>
</protein>
<dbReference type="EMBL" id="CAEZVC010000064">
    <property type="protein sequence ID" value="CAB4624677.1"/>
    <property type="molecule type" value="Genomic_DNA"/>
</dbReference>